<protein>
    <submittedName>
        <fullName evidence="2">Uncharacterized protein</fullName>
    </submittedName>
</protein>
<name>A0ABX7VNR7_XENBU</name>
<organism evidence="2 3">
    <name type="scientific">Xenorhabdus budapestensis</name>
    <dbReference type="NCBI Taxonomy" id="290110"/>
    <lineage>
        <taxon>Bacteria</taxon>
        <taxon>Pseudomonadati</taxon>
        <taxon>Pseudomonadota</taxon>
        <taxon>Gammaproteobacteria</taxon>
        <taxon>Enterobacterales</taxon>
        <taxon>Morganellaceae</taxon>
        <taxon>Xenorhabdus</taxon>
    </lineage>
</organism>
<dbReference type="Proteomes" id="UP000665047">
    <property type="component" value="Chromosome"/>
</dbReference>
<feature type="region of interest" description="Disordered" evidence="1">
    <location>
        <begin position="1"/>
        <end position="20"/>
    </location>
</feature>
<proteinExistence type="predicted"/>
<dbReference type="RefSeq" id="WP_209028513.1">
    <property type="nucleotide sequence ID" value="NZ_CP072455.1"/>
</dbReference>
<evidence type="ECO:0000313" key="3">
    <source>
        <dbReference type="Proteomes" id="UP000665047"/>
    </source>
</evidence>
<reference evidence="2 3" key="1">
    <citation type="submission" date="2021-03" db="EMBL/GenBank/DDBJ databases">
        <title>Complete Genome Sequence Data of Xenorhabdus budapestensis strain C72, a Candidate Biological Control Agent, from China.</title>
        <authorList>
            <person name="LI B."/>
            <person name="WANG S."/>
            <person name="QIU D."/>
        </authorList>
    </citation>
    <scope>NUCLEOTIDE SEQUENCE [LARGE SCALE GENOMIC DNA]</scope>
    <source>
        <strain evidence="2 3">C-7-2</strain>
    </source>
</reference>
<evidence type="ECO:0000313" key="2">
    <source>
        <dbReference type="EMBL" id="QTL41257.1"/>
    </source>
</evidence>
<gene>
    <name evidence="2" type="ORF">HGO23_08125</name>
</gene>
<dbReference type="EMBL" id="CP072455">
    <property type="protein sequence ID" value="QTL41257.1"/>
    <property type="molecule type" value="Genomic_DNA"/>
</dbReference>
<evidence type="ECO:0000256" key="1">
    <source>
        <dbReference type="SAM" id="MobiDB-lite"/>
    </source>
</evidence>
<keyword evidence="3" id="KW-1185">Reference proteome</keyword>
<accession>A0ABX7VNR7</accession>
<sequence length="58" mass="6541">MNIQENKLNKTPKKDDVFPNTPIREKQAVALTQAVNSDSNIFGFGYQHANFFNSHFGA</sequence>